<dbReference type="eggNOG" id="COG0642">
    <property type="taxonomic scope" value="Bacteria"/>
</dbReference>
<dbReference type="InterPro" id="IPR003594">
    <property type="entry name" value="HATPase_dom"/>
</dbReference>
<reference evidence="12" key="1">
    <citation type="submission" date="2012-11" db="EMBL/GenBank/DDBJ databases">
        <title>Dependencies among metagenomic species, viruses, plasmids and units of genetic variation.</title>
        <authorList>
            <person name="Nielsen H.B."/>
            <person name="Almeida M."/>
            <person name="Juncker A.S."/>
            <person name="Rasmussen S."/>
            <person name="Li J."/>
            <person name="Sunagawa S."/>
            <person name="Plichta D."/>
            <person name="Gautier L."/>
            <person name="Le Chatelier E."/>
            <person name="Peletier E."/>
            <person name="Bonde I."/>
            <person name="Nielsen T."/>
            <person name="Manichanh C."/>
            <person name="Arumugam M."/>
            <person name="Batto J."/>
            <person name="Santos M.B.Q.D."/>
            <person name="Blom N."/>
            <person name="Borruel N."/>
            <person name="Burgdorf K.S."/>
            <person name="Boumezbeur F."/>
            <person name="Casellas F."/>
            <person name="Dore J."/>
            <person name="Guarner F."/>
            <person name="Hansen T."/>
            <person name="Hildebrand F."/>
            <person name="Kaas R.S."/>
            <person name="Kennedy S."/>
            <person name="Kristiansen K."/>
            <person name="Kultima J.R."/>
            <person name="Leonard P."/>
            <person name="Levenez F."/>
            <person name="Lund O."/>
            <person name="Moumen B."/>
            <person name="Le Paslier D."/>
            <person name="Pons N."/>
            <person name="Pedersen O."/>
            <person name="Prifti E."/>
            <person name="Qin J."/>
            <person name="Raes J."/>
            <person name="Tap J."/>
            <person name="Tims S."/>
            <person name="Ussery D.W."/>
            <person name="Yamada T."/>
            <person name="MetaHit consortium"/>
            <person name="Renault P."/>
            <person name="Sicheritz-Ponten T."/>
            <person name="Bork P."/>
            <person name="Wang J."/>
            <person name="Brunak S."/>
            <person name="Ehrlich S.D."/>
        </authorList>
    </citation>
    <scope>NUCLEOTIDE SEQUENCE [LARGE SCALE GENOMIC DNA]</scope>
</reference>
<dbReference type="SMART" id="SM00388">
    <property type="entry name" value="HisKA"/>
    <property type="match status" value="1"/>
</dbReference>
<dbReference type="STRING" id="1262914.BN533_00390"/>
<organism evidence="12">
    <name type="scientific">Phascolarctobacterium faecium</name>
    <dbReference type="NCBI Taxonomy" id="33025"/>
    <lineage>
        <taxon>Bacteria</taxon>
        <taxon>Bacillati</taxon>
        <taxon>Bacillota</taxon>
        <taxon>Negativicutes</taxon>
        <taxon>Acidaminococcales</taxon>
        <taxon>Acidaminococcaceae</taxon>
        <taxon>Phascolarctobacterium</taxon>
    </lineage>
</organism>
<feature type="domain" description="Histidine kinase" evidence="10">
    <location>
        <begin position="566"/>
        <end position="789"/>
    </location>
</feature>
<evidence type="ECO:0000256" key="1">
    <source>
        <dbReference type="ARBA" id="ARBA00000085"/>
    </source>
</evidence>
<evidence type="ECO:0000256" key="2">
    <source>
        <dbReference type="ARBA" id="ARBA00006402"/>
    </source>
</evidence>
<feature type="transmembrane region" description="Helical" evidence="9">
    <location>
        <begin position="7"/>
        <end position="27"/>
    </location>
</feature>
<dbReference type="CDD" id="cd00082">
    <property type="entry name" value="HisKA"/>
    <property type="match status" value="1"/>
</dbReference>
<feature type="modified residue" description="4-aspartylphosphate" evidence="8">
    <location>
        <position position="859"/>
    </location>
</feature>
<dbReference type="InterPro" id="IPR003661">
    <property type="entry name" value="HisK_dim/P_dom"/>
</dbReference>
<dbReference type="InterPro" id="IPR005467">
    <property type="entry name" value="His_kinase_dom"/>
</dbReference>
<feature type="modified residue" description="4-aspartylphosphate" evidence="8">
    <location>
        <position position="997"/>
    </location>
</feature>
<gene>
    <name evidence="12" type="ORF">BN533_00390</name>
</gene>
<dbReference type="SUPFAM" id="SSF52172">
    <property type="entry name" value="CheY-like"/>
    <property type="match status" value="2"/>
</dbReference>
<dbReference type="CDD" id="cd00156">
    <property type="entry name" value="REC"/>
    <property type="match status" value="1"/>
</dbReference>
<evidence type="ECO:0000259" key="11">
    <source>
        <dbReference type="PROSITE" id="PS50110"/>
    </source>
</evidence>
<comment type="catalytic activity">
    <reaction evidence="1">
        <text>ATP + protein L-histidine = ADP + protein N-phospho-L-histidine.</text>
        <dbReference type="EC" id="2.7.13.3"/>
    </reaction>
</comment>
<dbReference type="FunFam" id="3.30.565.10:FF:000010">
    <property type="entry name" value="Sensor histidine kinase RcsC"/>
    <property type="match status" value="1"/>
</dbReference>
<keyword evidence="5" id="KW-0418">Kinase</keyword>
<feature type="domain" description="Response regulatory" evidence="11">
    <location>
        <begin position="945"/>
        <end position="1066"/>
    </location>
</feature>
<dbReference type="CDD" id="cd16922">
    <property type="entry name" value="HATPase_EvgS-ArcB-TorS-like"/>
    <property type="match status" value="1"/>
</dbReference>
<evidence type="ECO:0000256" key="3">
    <source>
        <dbReference type="ARBA" id="ARBA00012438"/>
    </source>
</evidence>
<name>R6J4N9_9FIRM</name>
<dbReference type="PANTHER" id="PTHR45339:SF1">
    <property type="entry name" value="HYBRID SIGNAL TRANSDUCTION HISTIDINE KINASE J"/>
    <property type="match status" value="1"/>
</dbReference>
<feature type="transmembrane region" description="Helical" evidence="9">
    <location>
        <begin position="509"/>
        <end position="529"/>
    </location>
</feature>
<dbReference type="CDD" id="cd17546">
    <property type="entry name" value="REC_hyHK_CKI1_RcsC-like"/>
    <property type="match status" value="1"/>
</dbReference>
<dbReference type="SUPFAM" id="SSF47384">
    <property type="entry name" value="Homodimeric domain of signal transducing histidine kinase"/>
    <property type="match status" value="1"/>
</dbReference>
<dbReference type="AlphaFoldDB" id="R6J4N9"/>
<evidence type="ECO:0000256" key="9">
    <source>
        <dbReference type="SAM" id="Phobius"/>
    </source>
</evidence>
<proteinExistence type="inferred from homology"/>
<dbReference type="PROSITE" id="PS50109">
    <property type="entry name" value="HIS_KIN"/>
    <property type="match status" value="1"/>
</dbReference>
<keyword evidence="6" id="KW-0902">Two-component regulatory system</keyword>
<keyword evidence="9" id="KW-0812">Transmembrane</keyword>
<dbReference type="InterPro" id="IPR004358">
    <property type="entry name" value="Sig_transdc_His_kin-like_C"/>
</dbReference>
<evidence type="ECO:0000313" key="12">
    <source>
        <dbReference type="EMBL" id="CDB45262.1"/>
    </source>
</evidence>
<dbReference type="Pfam" id="PF00512">
    <property type="entry name" value="HisKA"/>
    <property type="match status" value="1"/>
</dbReference>
<keyword evidence="9" id="KW-1133">Transmembrane helix</keyword>
<dbReference type="SUPFAM" id="SSF55874">
    <property type="entry name" value="ATPase domain of HSP90 chaperone/DNA topoisomerase II/histidine kinase"/>
    <property type="match status" value="1"/>
</dbReference>
<comment type="caution">
    <text evidence="12">The sequence shown here is derived from an EMBL/GenBank/DDBJ whole genome shotgun (WGS) entry which is preliminary data.</text>
</comment>
<sequence length="1069" mass="121274">MNNLKIFLSFCWIIIYFSFSIITFPAITAAENNTIKIGYIDYTGFIDKKPDGSYSGYGVDYLTQISRSTGWKYEFIYDSWDNQLKNLKEGSIDFLCHAQITPERQKNYLFSKNSIGYEHNIVYAPLNSNYYYNDYQMFNGMNIAFLAGSSQNDQFLEWSKMHNFFYTSNLYPTEEAAFDALNNDSVDAVVMGSLSNQKGYKIIGKFDYEPFYFMTSKQNKELLIALDNAITNIKISNPSFEFLLHKKYYENSYINKDPLFTRQEAEYIKTCGTIIIGQLPNRYPLSHYDYESNKLEGINEDLLSLISEISGLKFEYKPIALTEKPLSALKDNKFDMVAGILKTEELQKDPLFSISDTLFKSNIVLVTTNGNHFNPYKHYKIAVKTSFEAMQNYINSNYPNFDIIYYTTDEECLDAIVNGNADIMLQNVYVVNYLLQKPKYESLNIFPQNFIDENSCIATLSKNNPLLLSIINKTLAVIDDQQRRTIVLDNTIAKPYQFTLSDISYKYKAVLIVGILSLLILCLMFLVIFKMKIKNFQMMEEKNQQLMDTLIQADEASKAKSRFLARMSHEIRTPMNAIVGLTEIAKKHLTDPNRIEQYLSKIDSASHVLLNIINDVLDMSAIKNNKLKIAHEKFDMKKIINSITAIYYNQCKQKGIKLEVISACLTHEILIGDSLRVNQIILNLISNASKFTPAGGKIRFEITEKAYKKQTIFIRIIVSDTGIGMTPEMLTRLFNTFEQENANTAQQYGGSGLGLSIVKNLVELMHGSISVESKKGVGSMFTVDLPFSIPEIDELSSSKSINDLRVLVVDNDCASRIYMTSILDRINVQYDIATTTEQTVKMLSTADKAGKHYDICFIDCKASFADSITLTKNIRKIYDKKALVIILSAYDISEIGENMATSGADIFLQKPLLQSTVFNMLISLTDKNYIKETFHKESYDFHGKKVLLAEDNALNTEIAIELLNSVNLNVDHAENGQIAVDKFLTAPIGTYDIILMDIQMPVMNGYQATKTIRSSSHPNAKSIPIFAMTADAFTENVAEALSAGMNGHIAKPIDTHILYRTLCNCLRQA</sequence>
<dbReference type="InterPro" id="IPR001638">
    <property type="entry name" value="Solute-binding_3/MltF_N"/>
</dbReference>
<dbReference type="HOGENOM" id="CLU_000445_114_9_9"/>
<dbReference type="Pfam" id="PF00072">
    <property type="entry name" value="Response_reg"/>
    <property type="match status" value="2"/>
</dbReference>
<dbReference type="EC" id="2.7.13.3" evidence="3"/>
<dbReference type="Pfam" id="PF02518">
    <property type="entry name" value="HATPase_c"/>
    <property type="match status" value="1"/>
</dbReference>
<accession>R6J4N9</accession>
<dbReference type="InterPro" id="IPR036890">
    <property type="entry name" value="HATPase_C_sf"/>
</dbReference>
<comment type="similarity">
    <text evidence="2">In the N-terminal section; belongs to the phytochrome family.</text>
</comment>
<dbReference type="CDD" id="cd01007">
    <property type="entry name" value="PBP2_BvgS_HisK_like"/>
    <property type="match status" value="1"/>
</dbReference>
<evidence type="ECO:0000259" key="10">
    <source>
        <dbReference type="PROSITE" id="PS50109"/>
    </source>
</evidence>
<keyword evidence="4 8" id="KW-0597">Phosphoprotein</keyword>
<dbReference type="SMART" id="SM00448">
    <property type="entry name" value="REC"/>
    <property type="match status" value="2"/>
</dbReference>
<evidence type="ECO:0000256" key="6">
    <source>
        <dbReference type="ARBA" id="ARBA00023012"/>
    </source>
</evidence>
<evidence type="ECO:0000256" key="4">
    <source>
        <dbReference type="ARBA" id="ARBA00022553"/>
    </source>
</evidence>
<dbReference type="Gene3D" id="3.40.190.10">
    <property type="entry name" value="Periplasmic binding protein-like II"/>
    <property type="match status" value="4"/>
</dbReference>
<dbReference type="Gene3D" id="3.40.50.2300">
    <property type="match status" value="2"/>
</dbReference>
<evidence type="ECO:0000256" key="7">
    <source>
        <dbReference type="ARBA" id="ARBA00074306"/>
    </source>
</evidence>
<dbReference type="Pfam" id="PF00497">
    <property type="entry name" value="SBP_bac_3"/>
    <property type="match status" value="2"/>
</dbReference>
<dbReference type="GO" id="GO:0000155">
    <property type="term" value="F:phosphorelay sensor kinase activity"/>
    <property type="evidence" value="ECO:0007669"/>
    <property type="project" value="InterPro"/>
</dbReference>
<dbReference type="SUPFAM" id="SSF53850">
    <property type="entry name" value="Periplasmic binding protein-like II"/>
    <property type="match status" value="2"/>
</dbReference>
<feature type="domain" description="Response regulatory" evidence="11">
    <location>
        <begin position="805"/>
        <end position="925"/>
    </location>
</feature>
<dbReference type="eggNOG" id="COG2205">
    <property type="taxonomic scope" value="Bacteria"/>
</dbReference>
<dbReference type="InterPro" id="IPR001789">
    <property type="entry name" value="Sig_transdc_resp-reg_receiver"/>
</dbReference>
<dbReference type="Gene3D" id="3.30.565.10">
    <property type="entry name" value="Histidine kinase-like ATPase, C-terminal domain"/>
    <property type="match status" value="1"/>
</dbReference>
<dbReference type="PRINTS" id="PR00344">
    <property type="entry name" value="BCTRLSENSOR"/>
</dbReference>
<evidence type="ECO:0000256" key="5">
    <source>
        <dbReference type="ARBA" id="ARBA00022777"/>
    </source>
</evidence>
<dbReference type="SMART" id="SM00062">
    <property type="entry name" value="PBPb"/>
    <property type="match status" value="2"/>
</dbReference>
<dbReference type="Gene3D" id="1.10.287.130">
    <property type="match status" value="1"/>
</dbReference>
<evidence type="ECO:0000256" key="8">
    <source>
        <dbReference type="PROSITE-ProRule" id="PRU00169"/>
    </source>
</evidence>
<dbReference type="InterPro" id="IPR011006">
    <property type="entry name" value="CheY-like_superfamily"/>
</dbReference>
<dbReference type="InterPro" id="IPR036097">
    <property type="entry name" value="HisK_dim/P_sf"/>
</dbReference>
<dbReference type="RefSeq" id="WP_021717293.1">
    <property type="nucleotide sequence ID" value="NZ_CAUERG010000001.1"/>
</dbReference>
<dbReference type="PANTHER" id="PTHR45339">
    <property type="entry name" value="HYBRID SIGNAL TRANSDUCTION HISTIDINE KINASE J"/>
    <property type="match status" value="1"/>
</dbReference>
<keyword evidence="9" id="KW-0472">Membrane</keyword>
<protein>
    <recommendedName>
        <fullName evidence="7">Circadian input-output histidine kinase CikA</fullName>
        <ecNumber evidence="3">2.7.13.3</ecNumber>
    </recommendedName>
</protein>
<keyword evidence="5" id="KW-0808">Transferase</keyword>
<dbReference type="SMART" id="SM00387">
    <property type="entry name" value="HATPase_c"/>
    <property type="match status" value="1"/>
</dbReference>
<dbReference type="EMBL" id="CBDS010000028">
    <property type="protein sequence ID" value="CDB45262.1"/>
    <property type="molecule type" value="Genomic_DNA"/>
</dbReference>
<dbReference type="PROSITE" id="PS50110">
    <property type="entry name" value="RESPONSE_REGULATORY"/>
    <property type="match status" value="2"/>
</dbReference>